<dbReference type="GO" id="GO:0043683">
    <property type="term" value="P:type IV pilus assembly"/>
    <property type="evidence" value="ECO:0007669"/>
    <property type="project" value="InterPro"/>
</dbReference>
<dbReference type="RefSeq" id="WP_153502382.1">
    <property type="nucleotide sequence ID" value="NZ_WIRE01000003.1"/>
</dbReference>
<sequence length="138" mass="14891">MTTGKQPNRGFTLIELMIVIAVISILAAIAFPSYQSHVQKTRQTEMKGLLSGFATALENYRAQNFSYEDAGTALTPPTNLYYTVTLNVDADFRGYTLLATPKAGQTGTGAMAINETGQNCLLKTNDTSCTPGTDPSWN</sequence>
<accession>A0A6N7M2W7</accession>
<dbReference type="Gene3D" id="3.30.700.10">
    <property type="entry name" value="Glycoprotein, Type 4 Pilin"/>
    <property type="match status" value="1"/>
</dbReference>
<dbReference type="SUPFAM" id="SSF54523">
    <property type="entry name" value="Pili subunits"/>
    <property type="match status" value="1"/>
</dbReference>
<dbReference type="InterPro" id="IPR045584">
    <property type="entry name" value="Pilin-like"/>
</dbReference>
<dbReference type="GO" id="GO:0015628">
    <property type="term" value="P:protein secretion by the type II secretion system"/>
    <property type="evidence" value="ECO:0007669"/>
    <property type="project" value="InterPro"/>
</dbReference>
<dbReference type="NCBIfam" id="TIGR02532">
    <property type="entry name" value="IV_pilin_GFxxxE"/>
    <property type="match status" value="1"/>
</dbReference>
<dbReference type="InterPro" id="IPR012902">
    <property type="entry name" value="N_methyl_site"/>
</dbReference>
<organism evidence="3 4">
    <name type="scientific">Alcanivorax sediminis</name>
    <dbReference type="NCBI Taxonomy" id="2663008"/>
    <lineage>
        <taxon>Bacteria</taxon>
        <taxon>Pseudomonadati</taxon>
        <taxon>Pseudomonadota</taxon>
        <taxon>Gammaproteobacteria</taxon>
        <taxon>Oceanospirillales</taxon>
        <taxon>Alcanivoracaceae</taxon>
        <taxon>Alcanivorax</taxon>
    </lineage>
</organism>
<gene>
    <name evidence="3" type="ORF">GFN93_16420</name>
</gene>
<keyword evidence="4" id="KW-1185">Reference proteome</keyword>
<comment type="caution">
    <text evidence="3">The sequence shown here is derived from an EMBL/GenBank/DDBJ whole genome shotgun (WGS) entry which is preliminary data.</text>
</comment>
<dbReference type="GO" id="GO:0015627">
    <property type="term" value="C:type II protein secretion system complex"/>
    <property type="evidence" value="ECO:0007669"/>
    <property type="project" value="InterPro"/>
</dbReference>
<dbReference type="PANTHER" id="PTHR30093">
    <property type="entry name" value="GENERAL SECRETION PATHWAY PROTEIN G"/>
    <property type="match status" value="1"/>
</dbReference>
<evidence type="ECO:0000313" key="4">
    <source>
        <dbReference type="Proteomes" id="UP000469421"/>
    </source>
</evidence>
<dbReference type="InterPro" id="IPR031982">
    <property type="entry name" value="PilE-like"/>
</dbReference>
<evidence type="ECO:0000256" key="1">
    <source>
        <dbReference type="ARBA" id="ARBA00022481"/>
    </source>
</evidence>
<dbReference type="EMBL" id="WIRE01000003">
    <property type="protein sequence ID" value="MQX54831.1"/>
    <property type="molecule type" value="Genomic_DNA"/>
</dbReference>
<keyword evidence="2" id="KW-0472">Membrane</keyword>
<dbReference type="PROSITE" id="PS00409">
    <property type="entry name" value="PROKAR_NTER_METHYL"/>
    <property type="match status" value="1"/>
</dbReference>
<dbReference type="PRINTS" id="PR00813">
    <property type="entry name" value="BCTERIALGSPG"/>
</dbReference>
<name>A0A6N7M2W7_9GAMM</name>
<feature type="transmembrane region" description="Helical" evidence="2">
    <location>
        <begin position="12"/>
        <end position="34"/>
    </location>
</feature>
<keyword evidence="1" id="KW-0488">Methylation</keyword>
<dbReference type="Pfam" id="PF16732">
    <property type="entry name" value="ComP_DUS"/>
    <property type="match status" value="1"/>
</dbReference>
<reference evidence="3 4" key="1">
    <citation type="submission" date="2019-10" db="EMBL/GenBank/DDBJ databases">
        <title>Alcanivorax sp.PA15-N-34 draft genome sequence.</title>
        <authorList>
            <person name="Liao X."/>
            <person name="Shao Z."/>
        </authorList>
    </citation>
    <scope>NUCLEOTIDE SEQUENCE [LARGE SCALE GENOMIC DNA]</scope>
    <source>
        <strain evidence="3 4">PA15-N-34</strain>
    </source>
</reference>
<keyword evidence="2" id="KW-0812">Transmembrane</keyword>
<proteinExistence type="predicted"/>
<dbReference type="AlphaFoldDB" id="A0A6N7M2W7"/>
<evidence type="ECO:0000256" key="2">
    <source>
        <dbReference type="SAM" id="Phobius"/>
    </source>
</evidence>
<dbReference type="Pfam" id="PF07963">
    <property type="entry name" value="N_methyl"/>
    <property type="match status" value="1"/>
</dbReference>
<dbReference type="InterPro" id="IPR000983">
    <property type="entry name" value="Bac_GSPG_pilin"/>
</dbReference>
<dbReference type="Proteomes" id="UP000469421">
    <property type="component" value="Unassembled WGS sequence"/>
</dbReference>
<dbReference type="PANTHER" id="PTHR30093:SF47">
    <property type="entry name" value="TYPE IV PILUS NON-CORE MINOR PILIN PILE"/>
    <property type="match status" value="1"/>
</dbReference>
<evidence type="ECO:0000313" key="3">
    <source>
        <dbReference type="EMBL" id="MQX54831.1"/>
    </source>
</evidence>
<keyword evidence="2" id="KW-1133">Transmembrane helix</keyword>
<protein>
    <submittedName>
        <fullName evidence="3">Prepilin-type N-terminal cleavage/methylation domain-containing protein</fullName>
    </submittedName>
</protein>